<dbReference type="InterPro" id="IPR039420">
    <property type="entry name" value="WalR-like"/>
</dbReference>
<dbReference type="EMBL" id="JACHMN010000002">
    <property type="protein sequence ID" value="MBB5870106.1"/>
    <property type="molecule type" value="Genomic_DNA"/>
</dbReference>
<keyword evidence="4" id="KW-1185">Reference proteome</keyword>
<dbReference type="CDD" id="cd06170">
    <property type="entry name" value="LuxR_C_like"/>
    <property type="match status" value="1"/>
</dbReference>
<dbReference type="PANTHER" id="PTHR43214:SF42">
    <property type="entry name" value="TRANSCRIPTIONAL REGULATORY PROTEIN DESR"/>
    <property type="match status" value="1"/>
</dbReference>
<feature type="domain" description="HTH luxR-type" evidence="2">
    <location>
        <begin position="137"/>
        <end position="202"/>
    </location>
</feature>
<dbReference type="PRINTS" id="PR00038">
    <property type="entry name" value="HTHLUXR"/>
</dbReference>
<protein>
    <submittedName>
        <fullName evidence="3">Two-component system response regulator DesR</fullName>
    </submittedName>
</protein>
<accession>A0A841BRU0</accession>
<evidence type="ECO:0000313" key="3">
    <source>
        <dbReference type="EMBL" id="MBB5870106.1"/>
    </source>
</evidence>
<sequence>MIRIVLGQNGGLMSGALANLLSLQDGMNVIAEAFTREDVVAEVSRTRPRMVVLDHDLPGSIDVADVCYEVCQESPSSSVLIVIKPLLCSSIRRTLTRLSPRIGMIVADSTPAELVSAVRALADGRPVISPELAIAALAANANPLTRREQEVLREAGHGAQSREIAAKLFLSPGTVDNHVSRAIAKTGARTRLQAVRIAEQQGWI</sequence>
<evidence type="ECO:0000256" key="1">
    <source>
        <dbReference type="ARBA" id="ARBA00023125"/>
    </source>
</evidence>
<comment type="caution">
    <text evidence="3">The sequence shown here is derived from an EMBL/GenBank/DDBJ whole genome shotgun (WGS) entry which is preliminary data.</text>
</comment>
<dbReference type="GO" id="GO:0003677">
    <property type="term" value="F:DNA binding"/>
    <property type="evidence" value="ECO:0007669"/>
    <property type="project" value="UniProtKB-KW"/>
</dbReference>
<dbReference type="Pfam" id="PF00196">
    <property type="entry name" value="GerE"/>
    <property type="match status" value="1"/>
</dbReference>
<proteinExistence type="predicted"/>
<evidence type="ECO:0000313" key="4">
    <source>
        <dbReference type="Proteomes" id="UP000587527"/>
    </source>
</evidence>
<dbReference type="RefSeq" id="WP_184837242.1">
    <property type="nucleotide sequence ID" value="NZ_JACHMN010000002.1"/>
</dbReference>
<dbReference type="InterPro" id="IPR016032">
    <property type="entry name" value="Sig_transdc_resp-reg_C-effctor"/>
</dbReference>
<gene>
    <name evidence="3" type="ORF">F4553_003485</name>
</gene>
<dbReference type="InterPro" id="IPR000792">
    <property type="entry name" value="Tscrpt_reg_LuxR_C"/>
</dbReference>
<organism evidence="3 4">
    <name type="scientific">Allocatelliglobosispora scoriae</name>
    <dbReference type="NCBI Taxonomy" id="643052"/>
    <lineage>
        <taxon>Bacteria</taxon>
        <taxon>Bacillati</taxon>
        <taxon>Actinomycetota</taxon>
        <taxon>Actinomycetes</taxon>
        <taxon>Micromonosporales</taxon>
        <taxon>Micromonosporaceae</taxon>
        <taxon>Allocatelliglobosispora</taxon>
    </lineage>
</organism>
<evidence type="ECO:0000259" key="2">
    <source>
        <dbReference type="PROSITE" id="PS50043"/>
    </source>
</evidence>
<reference evidence="3 4" key="1">
    <citation type="submission" date="2020-08" db="EMBL/GenBank/DDBJ databases">
        <title>Sequencing the genomes of 1000 actinobacteria strains.</title>
        <authorList>
            <person name="Klenk H.-P."/>
        </authorList>
    </citation>
    <scope>NUCLEOTIDE SEQUENCE [LARGE SCALE GENOMIC DNA]</scope>
    <source>
        <strain evidence="3 4">DSM 45362</strain>
    </source>
</reference>
<dbReference type="PANTHER" id="PTHR43214">
    <property type="entry name" value="TWO-COMPONENT RESPONSE REGULATOR"/>
    <property type="match status" value="1"/>
</dbReference>
<dbReference type="AlphaFoldDB" id="A0A841BRU0"/>
<dbReference type="InterPro" id="IPR011006">
    <property type="entry name" value="CheY-like_superfamily"/>
</dbReference>
<dbReference type="SUPFAM" id="SSF46894">
    <property type="entry name" value="C-terminal effector domain of the bipartite response regulators"/>
    <property type="match status" value="1"/>
</dbReference>
<dbReference type="Proteomes" id="UP000587527">
    <property type="component" value="Unassembled WGS sequence"/>
</dbReference>
<keyword evidence="1" id="KW-0238">DNA-binding</keyword>
<dbReference type="SMART" id="SM00421">
    <property type="entry name" value="HTH_LUXR"/>
    <property type="match status" value="1"/>
</dbReference>
<dbReference type="SUPFAM" id="SSF52172">
    <property type="entry name" value="CheY-like"/>
    <property type="match status" value="1"/>
</dbReference>
<dbReference type="GO" id="GO:0006355">
    <property type="term" value="P:regulation of DNA-templated transcription"/>
    <property type="evidence" value="ECO:0007669"/>
    <property type="project" value="InterPro"/>
</dbReference>
<dbReference type="PROSITE" id="PS50043">
    <property type="entry name" value="HTH_LUXR_2"/>
    <property type="match status" value="1"/>
</dbReference>
<dbReference type="Gene3D" id="3.40.50.2300">
    <property type="match status" value="1"/>
</dbReference>
<dbReference type="PROSITE" id="PS00622">
    <property type="entry name" value="HTH_LUXR_1"/>
    <property type="match status" value="1"/>
</dbReference>
<name>A0A841BRU0_9ACTN</name>